<dbReference type="RefSeq" id="WP_091584910.1">
    <property type="nucleotide sequence ID" value="NZ_FNDU01000006.1"/>
</dbReference>
<dbReference type="SUPFAM" id="SSF53633">
    <property type="entry name" value="Carbamate kinase-like"/>
    <property type="match status" value="1"/>
</dbReference>
<evidence type="ECO:0000256" key="7">
    <source>
        <dbReference type="ARBA" id="ARBA00022840"/>
    </source>
</evidence>
<keyword evidence="2 9" id="KW-0055">Arginine biosynthesis</keyword>
<dbReference type="STRING" id="930129.SAMN05216352_10634"/>
<sequence>MEGIVVIKCGGSTVDELSPDFFHSIAAMKKKGKHPIIVHGGGPAINNMLVQMQIKPEFVDGLRKTTADVLEAAELVLSGKVNKKIVSAFQPTQATAIGISGIDGDLIKASPINLETLGYVGKVEEINVRFLQQLIQNEFIPVIAPIAADINEGKLNINADVAAAAVARAIDAEELIFVTDVDGVLVKGQLAETLAVTEVNALVENGTIYGGMIPKVRAAADSLTGKLEKVTIANGNGKNTHEDGTLKGTTIIKKKAITS</sequence>
<feature type="binding site" evidence="9">
    <location>
        <begin position="41"/>
        <end position="42"/>
    </location>
    <ligand>
        <name>substrate</name>
    </ligand>
</feature>
<feature type="site" description="Transition state stabilizer" evidence="9">
    <location>
        <position position="215"/>
    </location>
</feature>
<evidence type="ECO:0000313" key="12">
    <source>
        <dbReference type="Proteomes" id="UP000199017"/>
    </source>
</evidence>
<dbReference type="Gene3D" id="3.40.1160.10">
    <property type="entry name" value="Acetylglutamate kinase-like"/>
    <property type="match status" value="1"/>
</dbReference>
<evidence type="ECO:0000256" key="9">
    <source>
        <dbReference type="HAMAP-Rule" id="MF_00082"/>
    </source>
</evidence>
<comment type="similarity">
    <text evidence="9">Belongs to the acetylglutamate kinase family. ArgB subfamily.</text>
</comment>
<evidence type="ECO:0000256" key="8">
    <source>
        <dbReference type="ARBA" id="ARBA00048141"/>
    </source>
</evidence>
<dbReference type="NCBIfam" id="TIGR00761">
    <property type="entry name" value="argB"/>
    <property type="match status" value="1"/>
</dbReference>
<keyword evidence="3 9" id="KW-0028">Amino-acid biosynthesis</keyword>
<protein>
    <recommendedName>
        <fullName evidence="9">Acetylglutamate kinase</fullName>
        <ecNumber evidence="9">2.7.2.8</ecNumber>
    </recommendedName>
    <alternativeName>
        <fullName evidence="9">N-acetyl-L-glutamate 5-phosphotransferase</fullName>
    </alternativeName>
    <alternativeName>
        <fullName evidence="9">NAG kinase</fullName>
        <shortName evidence="9">NAGK</shortName>
    </alternativeName>
</protein>
<evidence type="ECO:0000256" key="4">
    <source>
        <dbReference type="ARBA" id="ARBA00022679"/>
    </source>
</evidence>
<accession>A0A1G8J445</accession>
<dbReference type="InterPro" id="IPR036393">
    <property type="entry name" value="AceGlu_kinase-like_sf"/>
</dbReference>
<dbReference type="GO" id="GO:0042450">
    <property type="term" value="P:L-arginine biosynthetic process via ornithine"/>
    <property type="evidence" value="ECO:0007669"/>
    <property type="project" value="UniProtKB-UniRule"/>
</dbReference>
<dbReference type="FunFam" id="3.40.1160.10:FF:000004">
    <property type="entry name" value="Acetylglutamate kinase"/>
    <property type="match status" value="1"/>
</dbReference>
<dbReference type="GO" id="GO:0003991">
    <property type="term" value="F:acetylglutamate kinase activity"/>
    <property type="evidence" value="ECO:0007669"/>
    <property type="project" value="UniProtKB-UniRule"/>
</dbReference>
<keyword evidence="9" id="KW-0963">Cytoplasm</keyword>
<evidence type="ECO:0000256" key="6">
    <source>
        <dbReference type="ARBA" id="ARBA00022777"/>
    </source>
</evidence>
<dbReference type="GO" id="GO:0005737">
    <property type="term" value="C:cytoplasm"/>
    <property type="evidence" value="ECO:0007669"/>
    <property type="project" value="UniProtKB-SubCell"/>
</dbReference>
<dbReference type="Proteomes" id="UP000199017">
    <property type="component" value="Unassembled WGS sequence"/>
</dbReference>
<feature type="binding site" evidence="9">
    <location>
        <position position="63"/>
    </location>
    <ligand>
        <name>substrate</name>
    </ligand>
</feature>
<dbReference type="EC" id="2.7.2.8" evidence="9"/>
<dbReference type="AlphaFoldDB" id="A0A1G8J445"/>
<comment type="catalytic activity">
    <reaction evidence="8 9">
        <text>N-acetyl-L-glutamate + ATP = N-acetyl-L-glutamyl 5-phosphate + ADP</text>
        <dbReference type="Rhea" id="RHEA:14629"/>
        <dbReference type="ChEBI" id="CHEBI:30616"/>
        <dbReference type="ChEBI" id="CHEBI:44337"/>
        <dbReference type="ChEBI" id="CHEBI:57936"/>
        <dbReference type="ChEBI" id="CHEBI:456216"/>
        <dbReference type="EC" id="2.7.2.8"/>
    </reaction>
</comment>
<organism evidence="11 12">
    <name type="scientific">Alteribacillus bidgolensis</name>
    <dbReference type="NCBI Taxonomy" id="930129"/>
    <lineage>
        <taxon>Bacteria</taxon>
        <taxon>Bacillati</taxon>
        <taxon>Bacillota</taxon>
        <taxon>Bacilli</taxon>
        <taxon>Bacillales</taxon>
        <taxon>Bacillaceae</taxon>
        <taxon>Alteribacillus</taxon>
    </lineage>
</organism>
<gene>
    <name evidence="9" type="primary">argB</name>
    <name evidence="11" type="ORF">SAMN05216352_10634</name>
</gene>
<dbReference type="InterPro" id="IPR037528">
    <property type="entry name" value="ArgB"/>
</dbReference>
<dbReference type="GO" id="GO:0005524">
    <property type="term" value="F:ATP binding"/>
    <property type="evidence" value="ECO:0007669"/>
    <property type="project" value="UniProtKB-UniRule"/>
</dbReference>
<dbReference type="CDD" id="cd04238">
    <property type="entry name" value="AAK_NAGK-like"/>
    <property type="match status" value="1"/>
</dbReference>
<evidence type="ECO:0000256" key="2">
    <source>
        <dbReference type="ARBA" id="ARBA00022571"/>
    </source>
</evidence>
<comment type="pathway">
    <text evidence="1 9">Amino-acid biosynthesis; L-arginine biosynthesis; N(2)-acetyl-L-ornithine from L-glutamate: step 2/4.</text>
</comment>
<evidence type="ECO:0000256" key="5">
    <source>
        <dbReference type="ARBA" id="ARBA00022741"/>
    </source>
</evidence>
<dbReference type="Pfam" id="PF00696">
    <property type="entry name" value="AA_kinase"/>
    <property type="match status" value="1"/>
</dbReference>
<comment type="function">
    <text evidence="9">Catalyzes the ATP-dependent phosphorylation of N-acetyl-L-glutamate.</text>
</comment>
<dbReference type="PIRSF" id="PIRSF000728">
    <property type="entry name" value="NAGK"/>
    <property type="match status" value="1"/>
</dbReference>
<dbReference type="HAMAP" id="MF_00082">
    <property type="entry name" value="ArgB"/>
    <property type="match status" value="1"/>
</dbReference>
<evidence type="ECO:0000256" key="3">
    <source>
        <dbReference type="ARBA" id="ARBA00022605"/>
    </source>
</evidence>
<feature type="binding site" evidence="9">
    <location>
        <position position="156"/>
    </location>
    <ligand>
        <name>substrate</name>
    </ligand>
</feature>
<dbReference type="PANTHER" id="PTHR23342">
    <property type="entry name" value="N-ACETYLGLUTAMATE SYNTHASE"/>
    <property type="match status" value="1"/>
</dbReference>
<evidence type="ECO:0000259" key="10">
    <source>
        <dbReference type="Pfam" id="PF00696"/>
    </source>
</evidence>
<keyword evidence="7 9" id="KW-0067">ATP-binding</keyword>
<feature type="site" description="Transition state stabilizer" evidence="9">
    <location>
        <position position="8"/>
    </location>
</feature>
<dbReference type="InterPro" id="IPR004662">
    <property type="entry name" value="AcgluKinase_fam"/>
</dbReference>
<reference evidence="11 12" key="1">
    <citation type="submission" date="2016-10" db="EMBL/GenBank/DDBJ databases">
        <authorList>
            <person name="de Groot N.N."/>
        </authorList>
    </citation>
    <scope>NUCLEOTIDE SEQUENCE [LARGE SCALE GENOMIC DNA]</scope>
    <source>
        <strain evidence="12">P4B,CCM 7963,CECT 7998,DSM 25260,IBRC-M 10614,KCTC 13821</strain>
    </source>
</reference>
<dbReference type="InterPro" id="IPR001048">
    <property type="entry name" value="Asp/Glu/Uridylate_kinase"/>
</dbReference>
<evidence type="ECO:0000256" key="1">
    <source>
        <dbReference type="ARBA" id="ARBA00004828"/>
    </source>
</evidence>
<name>A0A1G8J445_9BACI</name>
<keyword evidence="5 9" id="KW-0547">Nucleotide-binding</keyword>
<dbReference type="EMBL" id="FNDU01000006">
    <property type="protein sequence ID" value="SDI25994.1"/>
    <property type="molecule type" value="Genomic_DNA"/>
</dbReference>
<keyword evidence="6 9" id="KW-0418">Kinase</keyword>
<proteinExistence type="inferred from homology"/>
<dbReference type="PANTHER" id="PTHR23342:SF0">
    <property type="entry name" value="N-ACETYLGLUTAMATE SYNTHASE, MITOCHONDRIAL"/>
    <property type="match status" value="1"/>
</dbReference>
<dbReference type="OrthoDB" id="9803155at2"/>
<keyword evidence="12" id="KW-1185">Reference proteome</keyword>
<evidence type="ECO:0000313" key="11">
    <source>
        <dbReference type="EMBL" id="SDI25994.1"/>
    </source>
</evidence>
<dbReference type="UniPathway" id="UPA00068">
    <property type="reaction ID" value="UER00107"/>
</dbReference>
<comment type="subcellular location">
    <subcellularLocation>
        <location evidence="9">Cytoplasm</location>
    </subcellularLocation>
</comment>
<feature type="domain" description="Aspartate/glutamate/uridylate kinase" evidence="10">
    <location>
        <begin position="4"/>
        <end position="234"/>
    </location>
</feature>
<keyword evidence="4 9" id="KW-0808">Transferase</keyword>